<accession>A0A238F6J8</accession>
<feature type="compositionally biased region" description="Low complexity" evidence="1">
    <location>
        <begin position="122"/>
        <end position="146"/>
    </location>
</feature>
<keyword evidence="4" id="KW-1185">Reference proteome</keyword>
<feature type="compositionally biased region" description="Low complexity" evidence="1">
    <location>
        <begin position="49"/>
        <end position="64"/>
    </location>
</feature>
<gene>
    <name evidence="3" type="ORF">BQ2448_5224</name>
</gene>
<organism evidence="3 4">
    <name type="scientific">Microbotryum intermedium</name>
    <dbReference type="NCBI Taxonomy" id="269621"/>
    <lineage>
        <taxon>Eukaryota</taxon>
        <taxon>Fungi</taxon>
        <taxon>Dikarya</taxon>
        <taxon>Basidiomycota</taxon>
        <taxon>Pucciniomycotina</taxon>
        <taxon>Microbotryomycetes</taxon>
        <taxon>Microbotryales</taxon>
        <taxon>Microbotryaceae</taxon>
        <taxon>Microbotryum</taxon>
    </lineage>
</organism>
<proteinExistence type="predicted"/>
<dbReference type="GO" id="GO:0001401">
    <property type="term" value="C:SAM complex"/>
    <property type="evidence" value="ECO:0007669"/>
    <property type="project" value="InterPro"/>
</dbReference>
<dbReference type="InterPro" id="IPR019564">
    <property type="entry name" value="Sam37/metaxin_N"/>
</dbReference>
<dbReference type="EMBL" id="FMSP01000002">
    <property type="protein sequence ID" value="SCV67613.1"/>
    <property type="molecule type" value="Genomic_DNA"/>
</dbReference>
<evidence type="ECO:0000256" key="1">
    <source>
        <dbReference type="SAM" id="MobiDB-lite"/>
    </source>
</evidence>
<evidence type="ECO:0000313" key="3">
    <source>
        <dbReference type="EMBL" id="SCV67613.1"/>
    </source>
</evidence>
<feature type="domain" description="Mitochondrial outer membrane transport complex Sam37/metaxin N-terminal" evidence="2">
    <location>
        <begin position="72"/>
        <end position="180"/>
    </location>
</feature>
<feature type="region of interest" description="Disordered" evidence="1">
    <location>
        <begin position="36"/>
        <end position="66"/>
    </location>
</feature>
<dbReference type="Pfam" id="PF10568">
    <property type="entry name" value="Tom37"/>
    <property type="match status" value="1"/>
</dbReference>
<evidence type="ECO:0000313" key="4">
    <source>
        <dbReference type="Proteomes" id="UP000198372"/>
    </source>
</evidence>
<dbReference type="OrthoDB" id="198787at2759"/>
<name>A0A238F6J8_9BASI</name>
<evidence type="ECO:0000259" key="2">
    <source>
        <dbReference type="Pfam" id="PF10568"/>
    </source>
</evidence>
<feature type="region of interest" description="Disordered" evidence="1">
    <location>
        <begin position="120"/>
        <end position="148"/>
    </location>
</feature>
<sequence length="308" mass="33594">MPGLPSIPMPGFVGSFFSHFPLVVYDAPPTATPAPSKPTLWLLGPPPASSSSPPWTESTPQTQSLDPYSRYAATLARFSNLESVEARWCSSALGAPQSRLPALHLPNGDLLSRDEIPNWVHQQQQQQKPQGSPSSNPTSTSSSSSPHLGGDVEAGRLAYLSLIQSTLLPALLSSLYLSPKPIALVPATQAPYLSSWVQSLSSRSERTERIKQIKALQARHDAGFEAGLDVDKVELGAKETIEALEVKMASMKKSPWWDGSESATDLDAWLYTCLSIVLDLPRTETTRSLKDQLDRAPTLLEWVQDRRV</sequence>
<dbReference type="AlphaFoldDB" id="A0A238F6J8"/>
<dbReference type="STRING" id="269621.A0A238F6J8"/>
<reference evidence="4" key="1">
    <citation type="submission" date="2016-09" db="EMBL/GenBank/DDBJ databases">
        <authorList>
            <person name="Jeantristanb JTB J.-T."/>
            <person name="Ricardo R."/>
        </authorList>
    </citation>
    <scope>NUCLEOTIDE SEQUENCE [LARGE SCALE GENOMIC DNA]</scope>
</reference>
<protein>
    <submittedName>
        <fullName evidence="3">BQ2448_5224 protein</fullName>
    </submittedName>
</protein>
<dbReference type="Proteomes" id="UP000198372">
    <property type="component" value="Unassembled WGS sequence"/>
</dbReference>